<keyword evidence="2" id="KW-0808">Transferase</keyword>
<dbReference type="SUPFAM" id="SSF55729">
    <property type="entry name" value="Acyl-CoA N-acyltransferases (Nat)"/>
    <property type="match status" value="1"/>
</dbReference>
<accession>A0A098ESH8</accession>
<dbReference type="Gene3D" id="3.40.630.30">
    <property type="match status" value="1"/>
</dbReference>
<dbReference type="PANTHER" id="PTHR43441">
    <property type="entry name" value="RIBOSOMAL-PROTEIN-SERINE ACETYLTRANSFERASE"/>
    <property type="match status" value="1"/>
</dbReference>
<reference evidence="2 3" key="1">
    <citation type="submission" date="2014-09" db="EMBL/GenBank/DDBJ databases">
        <authorList>
            <person name="Urmite Genomes Urmite Genomes"/>
        </authorList>
    </citation>
    <scope>NUCLEOTIDE SEQUENCE [LARGE SCALE GENOMIC DNA]</scope>
    <source>
        <strain evidence="2 3">ES2</strain>
    </source>
</reference>
<dbReference type="STRING" id="1499687.BN1080_03298"/>
<dbReference type="GO" id="GO:1990189">
    <property type="term" value="F:protein N-terminal-serine acetyltransferase activity"/>
    <property type="evidence" value="ECO:0007669"/>
    <property type="project" value="TreeGrafter"/>
</dbReference>
<name>A0A098ESH8_9BACL</name>
<dbReference type="PROSITE" id="PS51186">
    <property type="entry name" value="GNAT"/>
    <property type="match status" value="1"/>
</dbReference>
<dbReference type="GO" id="GO:0008999">
    <property type="term" value="F:protein-N-terminal-alanine acetyltransferase activity"/>
    <property type="evidence" value="ECO:0007669"/>
    <property type="project" value="TreeGrafter"/>
</dbReference>
<dbReference type="InterPro" id="IPR016181">
    <property type="entry name" value="Acyl_CoA_acyltransferase"/>
</dbReference>
<dbReference type="PANTHER" id="PTHR43441:SF3">
    <property type="entry name" value="ACETYLTRANSFERASE"/>
    <property type="match status" value="1"/>
</dbReference>
<evidence type="ECO:0000313" key="3">
    <source>
        <dbReference type="Proteomes" id="UP000043699"/>
    </source>
</evidence>
<sequence length="186" mass="20804">MAVAIPEIPMKIETERLVLRMPKPGDGAVINSAIRASINELKPWLPFAQTTPTVEETEINTLEAHLLFLKKENLRYVIFSKETGEFIGSTGFHSIEWDIPKMEIGYWINTEASGFGYMSEAISALTDLALNGFGCKRLEIRCDAENYKSRAIPEKLGFVLEGVLHNDELSVDGKNLTDTCIYAKFS</sequence>
<dbReference type="OrthoDB" id="9799321at2"/>
<feature type="domain" description="N-acetyltransferase" evidence="1">
    <location>
        <begin position="28"/>
        <end position="177"/>
    </location>
</feature>
<protein>
    <submittedName>
        <fullName evidence="2">Putative ribosomal N-acetyltransferase YdaF</fullName>
    </submittedName>
</protein>
<evidence type="ECO:0000259" key="1">
    <source>
        <dbReference type="PROSITE" id="PS51186"/>
    </source>
</evidence>
<keyword evidence="3" id="KW-1185">Reference proteome</keyword>
<dbReference type="EMBL" id="CCXS01000001">
    <property type="protein sequence ID" value="CEG24276.1"/>
    <property type="molecule type" value="Genomic_DNA"/>
</dbReference>
<dbReference type="RefSeq" id="WP_052653734.1">
    <property type="nucleotide sequence ID" value="NZ_CCXS01000001.1"/>
</dbReference>
<dbReference type="Proteomes" id="UP000043699">
    <property type="component" value="Unassembled WGS sequence"/>
</dbReference>
<dbReference type="InterPro" id="IPR051908">
    <property type="entry name" value="Ribosomal_N-acetyltransferase"/>
</dbReference>
<gene>
    <name evidence="2" type="primary">ydaF_7</name>
    <name evidence="2" type="ORF">BN1080_03298</name>
</gene>
<organism evidence="2 3">
    <name type="scientific">Planococcus massiliensis</name>
    <dbReference type="NCBI Taxonomy" id="1499687"/>
    <lineage>
        <taxon>Bacteria</taxon>
        <taxon>Bacillati</taxon>
        <taxon>Bacillota</taxon>
        <taxon>Bacilli</taxon>
        <taxon>Bacillales</taxon>
        <taxon>Caryophanaceae</taxon>
        <taxon>Planococcus</taxon>
    </lineage>
</organism>
<dbReference type="AlphaFoldDB" id="A0A098ESH8"/>
<dbReference type="Pfam" id="PF13302">
    <property type="entry name" value="Acetyltransf_3"/>
    <property type="match status" value="1"/>
</dbReference>
<proteinExistence type="predicted"/>
<dbReference type="InterPro" id="IPR000182">
    <property type="entry name" value="GNAT_dom"/>
</dbReference>
<evidence type="ECO:0000313" key="2">
    <source>
        <dbReference type="EMBL" id="CEG24276.1"/>
    </source>
</evidence>
<dbReference type="GO" id="GO:0005737">
    <property type="term" value="C:cytoplasm"/>
    <property type="evidence" value="ECO:0007669"/>
    <property type="project" value="TreeGrafter"/>
</dbReference>